<proteinExistence type="predicted"/>
<reference evidence="2" key="1">
    <citation type="submission" date="2018-05" db="EMBL/GenBank/DDBJ databases">
        <authorList>
            <person name="Lanie J.A."/>
            <person name="Ng W.-L."/>
            <person name="Kazmierczak K.M."/>
            <person name="Andrzejewski T.M."/>
            <person name="Davidsen T.M."/>
            <person name="Wayne K.J."/>
            <person name="Tettelin H."/>
            <person name="Glass J.I."/>
            <person name="Rusch D."/>
            <person name="Podicherti R."/>
            <person name="Tsui H.-C.T."/>
            <person name="Winkler M.E."/>
        </authorList>
    </citation>
    <scope>NUCLEOTIDE SEQUENCE</scope>
</reference>
<sequence length="578" mass="62045">MNAKSIYAVLLIGLLAGCGKKSGGSDHSHGESSGAGGSATIQKPTRPPSKLKEVKPEEAWKTPLNLALFTVQQYKGKRSYGNMLSAVVIALVEVGELGQATEVALLFPKGSGTFMLSYIAKAAAEAGNVALALKVAQWIEPPGARAIALCQVATAQAKAGDKQAAWETIRQTTSDLIGKIPEKEKLDVLIATASAQVATREMMKAAVNCQSAIKLLRTNTESYLKPQVSKKIARVLISAGQIEQAKGLMQSDGSMFGRVVTASTQREIAVIMAEAGELEAALEWVGQFPNEQNKAQAYGDIASALARKGQFARAMEVLENDKSRFSSKSQAMKNIAVGMVKARKINEAIELVSRMRGGMAQMARAPALLAIASAQVAAGQKEVALATLKQAEEAGDKVAKIFLPKHDVNIAIGLAEAGEKEQAVAKLKQAVEAAKVYEKNQFSSASKESTIAMRLMGLLPVVIDVADKDLKLTILKQVVDLAQGIEGANEKANTLSRISHRLTQAGQYKQAMETVQLIEAAERKKSAMQGLARVLPVFPETNMRLRHINFIDIKRMKKSFTPEEQEFAKQLVEAIQAK</sequence>
<dbReference type="PROSITE" id="PS51257">
    <property type="entry name" value="PROKAR_LIPOPROTEIN"/>
    <property type="match status" value="1"/>
</dbReference>
<protein>
    <submittedName>
        <fullName evidence="2">Uncharacterized protein</fullName>
    </submittedName>
</protein>
<feature type="region of interest" description="Disordered" evidence="1">
    <location>
        <begin position="23"/>
        <end position="56"/>
    </location>
</feature>
<gene>
    <name evidence="2" type="ORF">METZ01_LOCUS168093</name>
</gene>
<organism evidence="2">
    <name type="scientific">marine metagenome</name>
    <dbReference type="NCBI Taxonomy" id="408172"/>
    <lineage>
        <taxon>unclassified sequences</taxon>
        <taxon>metagenomes</taxon>
        <taxon>ecological metagenomes</taxon>
    </lineage>
</organism>
<dbReference type="InterPro" id="IPR011990">
    <property type="entry name" value="TPR-like_helical_dom_sf"/>
</dbReference>
<dbReference type="SUPFAM" id="SSF48452">
    <property type="entry name" value="TPR-like"/>
    <property type="match status" value="1"/>
</dbReference>
<dbReference type="Gene3D" id="1.25.40.10">
    <property type="entry name" value="Tetratricopeptide repeat domain"/>
    <property type="match status" value="3"/>
</dbReference>
<name>A0A382BNN4_9ZZZZ</name>
<dbReference type="EMBL" id="UINC01030594">
    <property type="protein sequence ID" value="SVB15239.1"/>
    <property type="molecule type" value="Genomic_DNA"/>
</dbReference>
<evidence type="ECO:0000256" key="1">
    <source>
        <dbReference type="SAM" id="MobiDB-lite"/>
    </source>
</evidence>
<evidence type="ECO:0000313" key="2">
    <source>
        <dbReference type="EMBL" id="SVB15239.1"/>
    </source>
</evidence>
<accession>A0A382BNN4</accession>
<dbReference type="AlphaFoldDB" id="A0A382BNN4"/>